<dbReference type="GO" id="GO:0016301">
    <property type="term" value="F:kinase activity"/>
    <property type="evidence" value="ECO:0007669"/>
    <property type="project" value="UniProtKB-KW"/>
</dbReference>
<dbReference type="Proteomes" id="UP000239698">
    <property type="component" value="Unassembled WGS sequence"/>
</dbReference>
<reference evidence="8 9" key="1">
    <citation type="submission" date="2018-02" db="EMBL/GenBank/DDBJ databases">
        <title>Bacteriophage NCPPB3778 and a type I-E CRISPR drive the evolution of the US Biological Select Agent, Rathayibacter toxicus.</title>
        <authorList>
            <person name="Davis E.W.II."/>
            <person name="Tabima J.F."/>
            <person name="Weisberg A.J."/>
            <person name="Lopes L.D."/>
            <person name="Wiseman M.S."/>
            <person name="Wiseman M.S."/>
            <person name="Pupko T."/>
            <person name="Belcher M.S."/>
            <person name="Sechler A.J."/>
            <person name="Tancos M.A."/>
            <person name="Schroeder B.K."/>
            <person name="Murray T.D."/>
            <person name="Luster D.G."/>
            <person name="Schneider W.L."/>
            <person name="Rogers E."/>
            <person name="Andreote F.D."/>
            <person name="Grunwald N.J."/>
            <person name="Putnam M.L."/>
            <person name="Chang J.H."/>
        </authorList>
    </citation>
    <scope>NUCLEOTIDE SEQUENCE [LARGE SCALE GENOMIC DNA]</scope>
    <source>
        <strain evidence="7 9">AY1D6</strain>
        <strain evidence="6 8">AY1I9</strain>
    </source>
</reference>
<dbReference type="EMBL" id="PSVT01000001">
    <property type="protein sequence ID" value="PPH79917.1"/>
    <property type="molecule type" value="Genomic_DNA"/>
</dbReference>
<evidence type="ECO:0000259" key="5">
    <source>
        <dbReference type="Pfam" id="PF13657"/>
    </source>
</evidence>
<organism evidence="6 8">
    <name type="scientific">Rathayibacter rathayi</name>
    <name type="common">Corynebacterium rathayi</name>
    <dbReference type="NCBI Taxonomy" id="33887"/>
    <lineage>
        <taxon>Bacteria</taxon>
        <taxon>Bacillati</taxon>
        <taxon>Actinomycetota</taxon>
        <taxon>Actinomycetes</taxon>
        <taxon>Micrococcales</taxon>
        <taxon>Microbacteriaceae</taxon>
        <taxon>Rathayibacter</taxon>
    </lineage>
</organism>
<dbReference type="InterPro" id="IPR012893">
    <property type="entry name" value="HipA-like_C"/>
</dbReference>
<sequence>MTAHDSLEVHVEIDGATVLAGRAQFHRGRGSLTSTTFQYEPDYLALPHSYALDPRLDLFVGTQQTPGVPGAFADSAPDRWGRTLIMKRERALARQESRTPRALDDVDFLTGVADTTRQGALRFRGSHQAAFLNPDDGVPRLLQLPALLRAAEAVTGDEDEFESVTLLLDAGTGSLGGARPKASVRDDNGDLLMAKFPHSGDQWDVMLWEGTALDLAFSAGVRVPEHRLIRVDGRRLLLLRRFDRRSRRGGRSDRVGYLSAMALLERRDGDGGDYLDLAERIPETSIRASDDARQLFRRAAVNVGLNNTDDHLRNHGFVREGPGWTLSPAFDINPEPEPARRQTSIAGADNGADQAEGLVVLAEQCRLAPGEFRAELLAVVGALSDWQDVARSNGARPGEITRFEESFETGLRTLREAAR</sequence>
<dbReference type="AlphaFoldDB" id="A0ABD6WCU1"/>
<feature type="domain" description="HipA N-terminal subdomain 1" evidence="5">
    <location>
        <begin position="34"/>
        <end position="92"/>
    </location>
</feature>
<gene>
    <name evidence="6" type="ORF">C5C04_01100</name>
    <name evidence="7" type="ORF">C5C40_01105</name>
</gene>
<evidence type="ECO:0000313" key="7">
    <source>
        <dbReference type="EMBL" id="PPH79917.1"/>
    </source>
</evidence>
<dbReference type="InterPro" id="IPR017508">
    <property type="entry name" value="HipA_N1"/>
</dbReference>
<evidence type="ECO:0000313" key="6">
    <source>
        <dbReference type="EMBL" id="PPF16404.1"/>
    </source>
</evidence>
<evidence type="ECO:0000259" key="4">
    <source>
        <dbReference type="Pfam" id="PF07804"/>
    </source>
</evidence>
<evidence type="ECO:0000313" key="9">
    <source>
        <dbReference type="Proteomes" id="UP000239698"/>
    </source>
</evidence>
<dbReference type="KEGG" id="rry:C1O28_08625"/>
<keyword evidence="3" id="KW-0418">Kinase</keyword>
<evidence type="ECO:0000256" key="2">
    <source>
        <dbReference type="ARBA" id="ARBA00022679"/>
    </source>
</evidence>
<dbReference type="PANTHER" id="PTHR37419">
    <property type="entry name" value="SERINE/THREONINE-PROTEIN KINASE TOXIN HIPA"/>
    <property type="match status" value="1"/>
</dbReference>
<evidence type="ECO:0000256" key="3">
    <source>
        <dbReference type="ARBA" id="ARBA00022777"/>
    </source>
</evidence>
<comment type="similarity">
    <text evidence="1">Belongs to the HipA Ser/Thr kinase family.</text>
</comment>
<keyword evidence="2" id="KW-0808">Transferase</keyword>
<evidence type="ECO:0000256" key="1">
    <source>
        <dbReference type="ARBA" id="ARBA00010164"/>
    </source>
</evidence>
<feature type="domain" description="HipA-like C-terminal" evidence="4">
    <location>
        <begin position="174"/>
        <end position="374"/>
    </location>
</feature>
<dbReference type="Pfam" id="PF07804">
    <property type="entry name" value="HipA_C"/>
    <property type="match status" value="1"/>
</dbReference>
<dbReference type="EMBL" id="PSUL01000001">
    <property type="protein sequence ID" value="PPF16404.1"/>
    <property type="molecule type" value="Genomic_DNA"/>
</dbReference>
<dbReference type="Proteomes" id="UP000237881">
    <property type="component" value="Unassembled WGS sequence"/>
</dbReference>
<dbReference type="GeneID" id="49820536"/>
<evidence type="ECO:0000313" key="8">
    <source>
        <dbReference type="Proteomes" id="UP000237881"/>
    </source>
</evidence>
<dbReference type="InterPro" id="IPR052028">
    <property type="entry name" value="HipA_Ser/Thr_kinase"/>
</dbReference>
<proteinExistence type="inferred from homology"/>
<dbReference type="Pfam" id="PF13657">
    <property type="entry name" value="Couple_hipA"/>
    <property type="match status" value="1"/>
</dbReference>
<comment type="caution">
    <text evidence="6">The sequence shown here is derived from an EMBL/GenBank/DDBJ whole genome shotgun (WGS) entry which is preliminary data.</text>
</comment>
<accession>A0ABD6WCU1</accession>
<keyword evidence="9" id="KW-1185">Reference proteome</keyword>
<dbReference type="RefSeq" id="WP_097165591.1">
    <property type="nucleotide sequence ID" value="NZ_CP028129.1"/>
</dbReference>
<protein>
    <submittedName>
        <fullName evidence="6">Type II toxin-antitoxin system HipA family toxin</fullName>
    </submittedName>
</protein>
<dbReference type="PANTHER" id="PTHR37419:SF8">
    <property type="entry name" value="TOXIN YJJJ"/>
    <property type="match status" value="1"/>
</dbReference>
<name>A0ABD6WCU1_RATRA</name>